<dbReference type="EMBL" id="GBRH01236031">
    <property type="protein sequence ID" value="JAD61864.1"/>
    <property type="molecule type" value="Transcribed_RNA"/>
</dbReference>
<evidence type="ECO:0000313" key="1">
    <source>
        <dbReference type="EMBL" id="JAD61864.1"/>
    </source>
</evidence>
<accession>A0A0A9BD02</accession>
<proteinExistence type="predicted"/>
<dbReference type="AlphaFoldDB" id="A0A0A9BD02"/>
<name>A0A0A9BD02_ARUDO</name>
<protein>
    <submittedName>
        <fullName evidence="1">Uncharacterized protein</fullName>
    </submittedName>
</protein>
<sequence>MMGLFEQYQFEIICSICKGLKSRVHEQW</sequence>
<organism evidence="1">
    <name type="scientific">Arundo donax</name>
    <name type="common">Giant reed</name>
    <name type="synonym">Donax arundinaceus</name>
    <dbReference type="NCBI Taxonomy" id="35708"/>
    <lineage>
        <taxon>Eukaryota</taxon>
        <taxon>Viridiplantae</taxon>
        <taxon>Streptophyta</taxon>
        <taxon>Embryophyta</taxon>
        <taxon>Tracheophyta</taxon>
        <taxon>Spermatophyta</taxon>
        <taxon>Magnoliopsida</taxon>
        <taxon>Liliopsida</taxon>
        <taxon>Poales</taxon>
        <taxon>Poaceae</taxon>
        <taxon>PACMAD clade</taxon>
        <taxon>Arundinoideae</taxon>
        <taxon>Arundineae</taxon>
        <taxon>Arundo</taxon>
    </lineage>
</organism>
<reference evidence="1" key="1">
    <citation type="submission" date="2014-09" db="EMBL/GenBank/DDBJ databases">
        <authorList>
            <person name="Magalhaes I.L.F."/>
            <person name="Oliveira U."/>
            <person name="Santos F.R."/>
            <person name="Vidigal T.H.D.A."/>
            <person name="Brescovit A.D."/>
            <person name="Santos A.J."/>
        </authorList>
    </citation>
    <scope>NUCLEOTIDE SEQUENCE</scope>
    <source>
        <tissue evidence="1">Shoot tissue taken approximately 20 cm above the soil surface</tissue>
    </source>
</reference>
<reference evidence="1" key="2">
    <citation type="journal article" date="2015" name="Data Brief">
        <title>Shoot transcriptome of the giant reed, Arundo donax.</title>
        <authorList>
            <person name="Barrero R.A."/>
            <person name="Guerrero F.D."/>
            <person name="Moolhuijzen P."/>
            <person name="Goolsby J.A."/>
            <person name="Tidwell J."/>
            <person name="Bellgard S.E."/>
            <person name="Bellgard M.I."/>
        </authorList>
    </citation>
    <scope>NUCLEOTIDE SEQUENCE</scope>
    <source>
        <tissue evidence="1">Shoot tissue taken approximately 20 cm above the soil surface</tissue>
    </source>
</reference>